<dbReference type="OrthoDB" id="1808911at2"/>
<keyword evidence="1" id="KW-0812">Transmembrane</keyword>
<dbReference type="EMBL" id="CP003629">
    <property type="protein sequence ID" value="AFQ43360.1"/>
    <property type="molecule type" value="Genomic_DNA"/>
</dbReference>
<keyword evidence="3" id="KW-1185">Reference proteome</keyword>
<sequence>MLLVTAILFLTIGLWCVLKPEIVGMFDGFKIKPSTNQYYHNYIKRYGLALFIVGIGMLVYGLLPIIWAVQIGHW</sequence>
<reference evidence="3" key="2">
    <citation type="submission" date="2012-08" db="EMBL/GenBank/DDBJ databases">
        <title>Finished genome of Desulfosporosinus meridiei DSM 13257.</title>
        <authorList>
            <person name="Huntemann M."/>
            <person name="Wei C.-L."/>
            <person name="Han J."/>
            <person name="Detter J.C."/>
            <person name="Han C."/>
            <person name="Davenport K."/>
            <person name="Daligault H."/>
            <person name="Erkkila T."/>
            <person name="Gu W."/>
            <person name="Munk A.C.C."/>
            <person name="Teshima H."/>
            <person name="Xu Y."/>
            <person name="Chain P."/>
            <person name="Tapia R."/>
            <person name="Chen A."/>
            <person name="Krypides N."/>
            <person name="Mavromatis K."/>
            <person name="Markowitz V."/>
            <person name="Szeto E."/>
            <person name="Ivanova N."/>
            <person name="Mikhailova N."/>
            <person name="Ovchinnikova G."/>
            <person name="Pagani I."/>
            <person name="Pati A."/>
            <person name="Goodwin L."/>
            <person name="Peters L."/>
            <person name="Pitluck S."/>
            <person name="Woyke T."/>
            <person name="Pester M."/>
            <person name="Spring S."/>
            <person name="Ollivier B."/>
            <person name="Rattei T."/>
            <person name="Klenk H.-P."/>
            <person name="Wagner M."/>
            <person name="Loy A."/>
        </authorList>
    </citation>
    <scope>NUCLEOTIDE SEQUENCE [LARGE SCALE GENOMIC DNA]</scope>
    <source>
        <strain evidence="3">ATCC BAA-275 / DSM 13257 / NCIMB 13706 / S10</strain>
    </source>
</reference>
<evidence type="ECO:0000313" key="3">
    <source>
        <dbReference type="Proteomes" id="UP000005262"/>
    </source>
</evidence>
<gene>
    <name evidence="2" type="ordered locus">Desmer_1353</name>
</gene>
<proteinExistence type="predicted"/>
<feature type="transmembrane region" description="Helical" evidence="1">
    <location>
        <begin position="46"/>
        <end position="69"/>
    </location>
</feature>
<dbReference type="KEGG" id="dmi:Desmer_1353"/>
<protein>
    <recommendedName>
        <fullName evidence="4">DUF3784 domain-containing protein</fullName>
    </recommendedName>
</protein>
<keyword evidence="1" id="KW-0472">Membrane</keyword>
<dbReference type="AlphaFoldDB" id="J7IP42"/>
<organism evidence="2 3">
    <name type="scientific">Desulfosporosinus meridiei (strain ATCC BAA-275 / DSM 13257 / KCTC 12902 / NCIMB 13706 / S10)</name>
    <dbReference type="NCBI Taxonomy" id="768704"/>
    <lineage>
        <taxon>Bacteria</taxon>
        <taxon>Bacillati</taxon>
        <taxon>Bacillota</taxon>
        <taxon>Clostridia</taxon>
        <taxon>Eubacteriales</taxon>
        <taxon>Desulfitobacteriaceae</taxon>
        <taxon>Desulfosporosinus</taxon>
    </lineage>
</organism>
<evidence type="ECO:0000313" key="2">
    <source>
        <dbReference type="EMBL" id="AFQ43360.1"/>
    </source>
</evidence>
<dbReference type="STRING" id="768704.Desmer_1353"/>
<evidence type="ECO:0000256" key="1">
    <source>
        <dbReference type="SAM" id="Phobius"/>
    </source>
</evidence>
<reference evidence="2 3" key="1">
    <citation type="journal article" date="2012" name="J. Bacteriol.">
        <title>Complete genome sequences of Desulfosporosinus orientis DSM765T, Desulfosporosinus youngiae DSM17734T, Desulfosporosinus meridiei DSM13257T, and Desulfosporosinus acidiphilus DSM22704T.</title>
        <authorList>
            <person name="Pester M."/>
            <person name="Brambilla E."/>
            <person name="Alazard D."/>
            <person name="Rattei T."/>
            <person name="Weinmaier T."/>
            <person name="Han J."/>
            <person name="Lucas S."/>
            <person name="Lapidus A."/>
            <person name="Cheng J.F."/>
            <person name="Goodwin L."/>
            <person name="Pitluck S."/>
            <person name="Peters L."/>
            <person name="Ovchinnikova G."/>
            <person name="Teshima H."/>
            <person name="Detter J.C."/>
            <person name="Han C.S."/>
            <person name="Tapia R."/>
            <person name="Land M.L."/>
            <person name="Hauser L."/>
            <person name="Kyrpides N.C."/>
            <person name="Ivanova N.N."/>
            <person name="Pagani I."/>
            <person name="Huntmann M."/>
            <person name="Wei C.L."/>
            <person name="Davenport K.W."/>
            <person name="Daligault H."/>
            <person name="Chain P.S."/>
            <person name="Chen A."/>
            <person name="Mavromatis K."/>
            <person name="Markowitz V."/>
            <person name="Szeto E."/>
            <person name="Mikhailova N."/>
            <person name="Pati A."/>
            <person name="Wagner M."/>
            <person name="Woyke T."/>
            <person name="Ollivier B."/>
            <person name="Klenk H.P."/>
            <person name="Spring S."/>
            <person name="Loy A."/>
        </authorList>
    </citation>
    <scope>NUCLEOTIDE SEQUENCE [LARGE SCALE GENOMIC DNA]</scope>
    <source>
        <strain evidence="3">ATCC BAA-275 / DSM 13257 / NCIMB 13706 / S10</strain>
    </source>
</reference>
<accession>J7IP42</accession>
<name>J7IP42_DESMD</name>
<dbReference type="HOGENOM" id="CLU_2715814_0_0_9"/>
<dbReference type="Proteomes" id="UP000005262">
    <property type="component" value="Chromosome"/>
</dbReference>
<dbReference type="RefSeq" id="WP_014902279.1">
    <property type="nucleotide sequence ID" value="NC_018515.1"/>
</dbReference>
<evidence type="ECO:0008006" key="4">
    <source>
        <dbReference type="Google" id="ProtNLM"/>
    </source>
</evidence>
<keyword evidence="1" id="KW-1133">Transmembrane helix</keyword>